<evidence type="ECO:0000256" key="2">
    <source>
        <dbReference type="ARBA" id="ARBA00007853"/>
    </source>
</evidence>
<dbReference type="InterPro" id="IPR003340">
    <property type="entry name" value="B3_DNA-bd"/>
</dbReference>
<keyword evidence="4 8" id="KW-0238">DNA-binding</keyword>
<dbReference type="Gene3D" id="2.40.330.10">
    <property type="entry name" value="DNA-binding pseudobarrel domain"/>
    <property type="match status" value="1"/>
</dbReference>
<dbReference type="Gene3D" id="2.30.30.1040">
    <property type="match status" value="1"/>
</dbReference>
<organism evidence="12 13">
    <name type="scientific">Acer negundo</name>
    <name type="common">Box elder</name>
    <dbReference type="NCBI Taxonomy" id="4023"/>
    <lineage>
        <taxon>Eukaryota</taxon>
        <taxon>Viridiplantae</taxon>
        <taxon>Streptophyta</taxon>
        <taxon>Embryophyta</taxon>
        <taxon>Tracheophyta</taxon>
        <taxon>Spermatophyta</taxon>
        <taxon>Magnoliopsida</taxon>
        <taxon>eudicotyledons</taxon>
        <taxon>Gunneridae</taxon>
        <taxon>Pentapetalae</taxon>
        <taxon>rosids</taxon>
        <taxon>malvids</taxon>
        <taxon>Sapindales</taxon>
        <taxon>Sapindaceae</taxon>
        <taxon>Hippocastanoideae</taxon>
        <taxon>Acereae</taxon>
        <taxon>Acer</taxon>
    </lineage>
</organism>
<feature type="region of interest" description="Disordered" evidence="9">
    <location>
        <begin position="22"/>
        <end position="49"/>
    </location>
</feature>
<reference evidence="12" key="1">
    <citation type="journal article" date="2022" name="Plant J.">
        <title>Strategies of tolerance reflected in two North American maple genomes.</title>
        <authorList>
            <person name="McEvoy S.L."/>
            <person name="Sezen U.U."/>
            <person name="Trouern-Trend A."/>
            <person name="McMahon S.M."/>
            <person name="Schaberg P.G."/>
            <person name="Yang J."/>
            <person name="Wegrzyn J.L."/>
            <person name="Swenson N.G."/>
        </authorList>
    </citation>
    <scope>NUCLEOTIDE SEQUENCE</scope>
    <source>
        <strain evidence="12">91603</strain>
    </source>
</reference>
<evidence type="ECO:0000256" key="8">
    <source>
        <dbReference type="RuleBase" id="RU004561"/>
    </source>
</evidence>
<dbReference type="PANTHER" id="PTHR31384">
    <property type="entry name" value="AUXIN RESPONSE FACTOR 4-RELATED"/>
    <property type="match status" value="1"/>
</dbReference>
<keyword evidence="13" id="KW-1185">Reference proteome</keyword>
<evidence type="ECO:0000256" key="6">
    <source>
        <dbReference type="ARBA" id="ARBA00023242"/>
    </source>
</evidence>
<protein>
    <recommendedName>
        <fullName evidence="8">Auxin response factor</fullName>
    </recommendedName>
</protein>
<feature type="region of interest" description="Disordered" evidence="9">
    <location>
        <begin position="397"/>
        <end position="421"/>
    </location>
</feature>
<dbReference type="PROSITE" id="PS51745">
    <property type="entry name" value="PB1"/>
    <property type="match status" value="1"/>
</dbReference>
<evidence type="ECO:0000313" key="12">
    <source>
        <dbReference type="EMBL" id="KAI9182353.1"/>
    </source>
</evidence>
<dbReference type="InterPro" id="IPR053793">
    <property type="entry name" value="PB1-like"/>
</dbReference>
<evidence type="ECO:0000256" key="7">
    <source>
        <dbReference type="ARBA" id="ARBA00023294"/>
    </source>
</evidence>
<name>A0AAD5J1G5_ACENE</name>
<evidence type="ECO:0000259" key="10">
    <source>
        <dbReference type="PROSITE" id="PS50863"/>
    </source>
</evidence>
<evidence type="ECO:0000259" key="11">
    <source>
        <dbReference type="PROSITE" id="PS51745"/>
    </source>
</evidence>
<dbReference type="PANTHER" id="PTHR31384:SF25">
    <property type="entry name" value="AUXIN RESPONSE FACTOR"/>
    <property type="match status" value="1"/>
</dbReference>
<feature type="domain" description="TF-B3" evidence="10">
    <location>
        <begin position="152"/>
        <end position="254"/>
    </location>
</feature>
<comment type="subcellular location">
    <subcellularLocation>
        <location evidence="1 8">Nucleus</location>
    </subcellularLocation>
</comment>
<feature type="compositionally biased region" description="Polar residues" evidence="9">
    <location>
        <begin position="31"/>
        <end position="43"/>
    </location>
</feature>
<evidence type="ECO:0000256" key="1">
    <source>
        <dbReference type="ARBA" id="ARBA00004123"/>
    </source>
</evidence>
<comment type="subunit">
    <text evidence="8">Homodimers and heterodimers.</text>
</comment>
<comment type="caution">
    <text evidence="12">The sequence shown here is derived from an EMBL/GenBank/DDBJ whole genome shotgun (WGS) entry which is preliminary data.</text>
</comment>
<evidence type="ECO:0000256" key="9">
    <source>
        <dbReference type="SAM" id="MobiDB-lite"/>
    </source>
</evidence>
<feature type="domain" description="PB1" evidence="11">
    <location>
        <begin position="607"/>
        <end position="689"/>
    </location>
</feature>
<keyword evidence="6 8" id="KW-0539">Nucleus</keyword>
<evidence type="ECO:0000256" key="5">
    <source>
        <dbReference type="ARBA" id="ARBA00023163"/>
    </source>
</evidence>
<dbReference type="GO" id="GO:0009734">
    <property type="term" value="P:auxin-activated signaling pathway"/>
    <property type="evidence" value="ECO:0007669"/>
    <property type="project" value="UniProtKB-KW"/>
</dbReference>
<feature type="compositionally biased region" description="Polar residues" evidence="9">
    <location>
        <begin position="407"/>
        <end position="421"/>
    </location>
</feature>
<dbReference type="SMART" id="SM01019">
    <property type="entry name" value="B3"/>
    <property type="match status" value="1"/>
</dbReference>
<comment type="function">
    <text evidence="8">Auxin response factors (ARFs) are transcriptional factors that bind specifically to the DNA sequence 5'-TGTCTC-3' found in the auxin-responsive promoter elements (AuxREs).</text>
</comment>
<dbReference type="SUPFAM" id="SSF101936">
    <property type="entry name" value="DNA-binding pseudobarrel domain"/>
    <property type="match status" value="1"/>
</dbReference>
<gene>
    <name evidence="12" type="ORF">LWI28_024513</name>
</gene>
<reference evidence="12" key="2">
    <citation type="submission" date="2023-02" db="EMBL/GenBank/DDBJ databases">
        <authorList>
            <person name="Swenson N.G."/>
            <person name="Wegrzyn J.L."/>
            <person name="Mcevoy S.L."/>
        </authorList>
    </citation>
    <scope>NUCLEOTIDE SEQUENCE</scope>
    <source>
        <strain evidence="12">91603</strain>
        <tissue evidence="12">Leaf</tissue>
    </source>
</reference>
<dbReference type="AlphaFoldDB" id="A0AAD5J1G5"/>
<keyword evidence="5 8" id="KW-0804">Transcription</keyword>
<dbReference type="Gene3D" id="3.10.20.90">
    <property type="entry name" value="Phosphatidylinositol 3-kinase Catalytic Subunit, Chain A, domain 1"/>
    <property type="match status" value="1"/>
</dbReference>
<dbReference type="CDD" id="cd10017">
    <property type="entry name" value="B3_DNA"/>
    <property type="match status" value="1"/>
</dbReference>
<dbReference type="InterPro" id="IPR015300">
    <property type="entry name" value="DNA-bd_pseudobarrel_sf"/>
</dbReference>
<evidence type="ECO:0000256" key="3">
    <source>
        <dbReference type="ARBA" id="ARBA00023015"/>
    </source>
</evidence>
<comment type="similarity">
    <text evidence="2 8">Belongs to the ARF family.</text>
</comment>
<evidence type="ECO:0000256" key="4">
    <source>
        <dbReference type="ARBA" id="ARBA00023125"/>
    </source>
</evidence>
<proteinExistence type="inferred from homology"/>
<keyword evidence="3 8" id="KW-0805">Transcription regulation</keyword>
<dbReference type="Pfam" id="PF06507">
    <property type="entry name" value="ARF_AD"/>
    <property type="match status" value="1"/>
</dbReference>
<dbReference type="Pfam" id="PF02362">
    <property type="entry name" value="B3"/>
    <property type="match status" value="1"/>
</dbReference>
<keyword evidence="7 8" id="KW-0927">Auxin signaling pathway</keyword>
<dbReference type="GO" id="GO:0006355">
    <property type="term" value="P:regulation of DNA-templated transcription"/>
    <property type="evidence" value="ECO:0007669"/>
    <property type="project" value="InterPro"/>
</dbReference>
<dbReference type="PROSITE" id="PS50863">
    <property type="entry name" value="B3"/>
    <property type="match status" value="1"/>
</dbReference>
<evidence type="ECO:0000313" key="13">
    <source>
        <dbReference type="Proteomes" id="UP001064489"/>
    </source>
</evidence>
<dbReference type="FunFam" id="2.40.330.10:FF:000001">
    <property type="entry name" value="Auxin response factor"/>
    <property type="match status" value="1"/>
</dbReference>
<dbReference type="Proteomes" id="UP001064489">
    <property type="component" value="Chromosome 4"/>
</dbReference>
<dbReference type="GO" id="GO:0003677">
    <property type="term" value="F:DNA binding"/>
    <property type="evidence" value="ECO:0007669"/>
    <property type="project" value="UniProtKB-KW"/>
</dbReference>
<dbReference type="SUPFAM" id="SSF54277">
    <property type="entry name" value="CAD &amp; PB1 domains"/>
    <property type="match status" value="1"/>
</dbReference>
<sequence>MSGVGGEGKSFVSYHQVTVVGDGDQSRKRSSNFNDASLPTENNDPGGKDEAYRELWRACAGPHVYVPRNGDTVCYFIQGHLEQIEAYANQDVKVEMPIYKLPYMVLCKVVSVNLKAETSSDETFAQIVLLPKTKQNEQSSSALPPKTKLRSFSKKLTQSDTTTHGGFSVPKRLAEECLPQLDMSKDPPAQELIAKDLHGREWRFRHIFRGHPKRHLLTSGWSYYVTSKKLIAGDSCIFLRGEDGELSVGVRRAKKQQNNAPSIISGNSMQHGILGTAFNAVSMGTMFTVYYHPWSSPSEFIIPLDRYVKSTEIDYSVGTKIRMVYEGEDFVIKRIAGTVIGAKGVDQIRWPRSTWRSLQVKWDDISNTMMCPERVSPWNVELISTNKRIASVLHGKKRPCPDDASLPESSSGVLQGQENGSTGIKELGPLKPSSFPFLVPQKNPDCGHDPHYLCPNGTVSSPSGSIVSSGLPNPNHWPATSTCAANGVRNNAVLSRNISVTNGDSLNSGSQECRSLELKNGNESPHSQPRGGSRKCMLFGVNLVSSLPELPSLQEASSIEFESLCSVPPMSQYSSISENFQVSEPFSSKSASGIPSGKQCKNCCLFWSCTKAVKYGTALGRSIDLTQFDGYKELICKLDQMFDFNGSLIDGSSGWEITFTDDDGDMMRIGDYPWQVIQWAVRRMFICPKEDIDKLKMNASSPNPTVPD</sequence>
<dbReference type="FunFam" id="2.30.30.1040:FF:000001">
    <property type="entry name" value="Auxin response factor"/>
    <property type="match status" value="1"/>
</dbReference>
<dbReference type="InterPro" id="IPR010525">
    <property type="entry name" value="ARF_dom"/>
</dbReference>
<accession>A0AAD5J1G5</accession>
<dbReference type="EMBL" id="JAJSOW010000101">
    <property type="protein sequence ID" value="KAI9182353.1"/>
    <property type="molecule type" value="Genomic_DNA"/>
</dbReference>
<dbReference type="GO" id="GO:0005634">
    <property type="term" value="C:nucleus"/>
    <property type="evidence" value="ECO:0007669"/>
    <property type="project" value="UniProtKB-SubCell"/>
</dbReference>
<dbReference type="InterPro" id="IPR044835">
    <property type="entry name" value="ARF_plant"/>
</dbReference>